<evidence type="ECO:0000313" key="2">
    <source>
        <dbReference type="Proteomes" id="UP000634229"/>
    </source>
</evidence>
<dbReference type="Gene3D" id="3.10.129.10">
    <property type="entry name" value="Hotdog Thioesterase"/>
    <property type="match status" value="1"/>
</dbReference>
<accession>A0ABS1NET3</accession>
<proteinExistence type="predicted"/>
<organism evidence="1 2">
    <name type="scientific">Streptomyces coffeae</name>
    <dbReference type="NCBI Taxonomy" id="621382"/>
    <lineage>
        <taxon>Bacteria</taxon>
        <taxon>Bacillati</taxon>
        <taxon>Actinomycetota</taxon>
        <taxon>Actinomycetes</taxon>
        <taxon>Kitasatosporales</taxon>
        <taxon>Streptomycetaceae</taxon>
        <taxon>Streptomyces</taxon>
    </lineage>
</organism>
<reference evidence="1 2" key="1">
    <citation type="submission" date="2021-01" db="EMBL/GenBank/DDBJ databases">
        <title>WGS of actinomycetes isolated from Thailand.</title>
        <authorList>
            <person name="Thawai C."/>
        </authorList>
    </citation>
    <scope>NUCLEOTIDE SEQUENCE [LARGE SCALE GENOMIC DNA]</scope>
    <source>
        <strain evidence="1 2">CA1R205</strain>
    </source>
</reference>
<keyword evidence="2" id="KW-1185">Reference proteome</keyword>
<name>A0ABS1NET3_9ACTN</name>
<dbReference type="RefSeq" id="WP_201875906.1">
    <property type="nucleotide sequence ID" value="NZ_JAERRF010000009.1"/>
</dbReference>
<gene>
    <name evidence="1" type="ORF">JK363_17890</name>
</gene>
<sequence length="176" mass="19180">MSATQQGVGDDIEFPWNSEPSFNCFGCSPRNPIGLKLRMRRLPNGDYATETTFSEDYASYPGIVHGGIVNVLLDEVMGDTLALVHGMLAFTVTLRSKMLLPLVVGTPYLTSARISGRGNGVLLTEAEITGPGGELHVMATGTYQPIRSEQARRLMKLDDTAFGRVRHYFDHGTGES</sequence>
<dbReference type="CDD" id="cd03443">
    <property type="entry name" value="PaaI_thioesterase"/>
    <property type="match status" value="1"/>
</dbReference>
<evidence type="ECO:0000313" key="1">
    <source>
        <dbReference type="EMBL" id="MBL1098499.1"/>
    </source>
</evidence>
<protein>
    <submittedName>
        <fullName evidence="1">PaaI family thioesterase</fullName>
    </submittedName>
</protein>
<dbReference type="EMBL" id="JAERRF010000009">
    <property type="protein sequence ID" value="MBL1098499.1"/>
    <property type="molecule type" value="Genomic_DNA"/>
</dbReference>
<dbReference type="Proteomes" id="UP000634229">
    <property type="component" value="Unassembled WGS sequence"/>
</dbReference>
<dbReference type="SUPFAM" id="SSF54637">
    <property type="entry name" value="Thioesterase/thiol ester dehydrase-isomerase"/>
    <property type="match status" value="1"/>
</dbReference>
<dbReference type="InterPro" id="IPR029069">
    <property type="entry name" value="HotDog_dom_sf"/>
</dbReference>
<comment type="caution">
    <text evidence="1">The sequence shown here is derived from an EMBL/GenBank/DDBJ whole genome shotgun (WGS) entry which is preliminary data.</text>
</comment>